<dbReference type="Gene3D" id="1.10.287.950">
    <property type="entry name" value="Methyl-accepting chemotaxis protein"/>
    <property type="match status" value="1"/>
</dbReference>
<dbReference type="SUPFAM" id="SSF103190">
    <property type="entry name" value="Sensory domain-like"/>
    <property type="match status" value="1"/>
</dbReference>
<dbReference type="InterPro" id="IPR033479">
    <property type="entry name" value="dCache_1"/>
</dbReference>
<evidence type="ECO:0000313" key="14">
    <source>
        <dbReference type="Proteomes" id="UP000002064"/>
    </source>
</evidence>
<organism evidence="13 14">
    <name type="scientific">Thermoanaerobacter mathranii subsp. mathranii (strain DSM 11426 / CCUG 53645 / CIP 108742 / A3)</name>
    <dbReference type="NCBI Taxonomy" id="583358"/>
    <lineage>
        <taxon>Bacteria</taxon>
        <taxon>Bacillati</taxon>
        <taxon>Bacillota</taxon>
        <taxon>Clostridia</taxon>
        <taxon>Thermoanaerobacterales</taxon>
        <taxon>Thermoanaerobacteraceae</taxon>
        <taxon>Thermoanaerobacter</taxon>
    </lineage>
</organism>
<keyword evidence="6 10" id="KW-0472">Membrane</keyword>
<evidence type="ECO:0000256" key="8">
    <source>
        <dbReference type="ARBA" id="ARBA00029447"/>
    </source>
</evidence>
<keyword evidence="4 10" id="KW-0812">Transmembrane</keyword>
<dbReference type="InterPro" id="IPR004089">
    <property type="entry name" value="MCPsignal_dom"/>
</dbReference>
<dbReference type="PROSITE" id="PS50885">
    <property type="entry name" value="HAMP"/>
    <property type="match status" value="1"/>
</dbReference>
<dbReference type="PROSITE" id="PS50111">
    <property type="entry name" value="CHEMOTAXIS_TRANSDUC_2"/>
    <property type="match status" value="1"/>
</dbReference>
<evidence type="ECO:0000259" key="11">
    <source>
        <dbReference type="PROSITE" id="PS50111"/>
    </source>
</evidence>
<dbReference type="CDD" id="cd11386">
    <property type="entry name" value="MCP_signal"/>
    <property type="match status" value="1"/>
</dbReference>
<dbReference type="PANTHER" id="PTHR32089">
    <property type="entry name" value="METHYL-ACCEPTING CHEMOTAXIS PROTEIN MCPB"/>
    <property type="match status" value="1"/>
</dbReference>
<evidence type="ECO:0000313" key="13">
    <source>
        <dbReference type="EMBL" id="ADH60260.1"/>
    </source>
</evidence>
<feature type="domain" description="HAMP" evidence="12">
    <location>
        <begin position="302"/>
        <end position="354"/>
    </location>
</feature>
<evidence type="ECO:0000256" key="4">
    <source>
        <dbReference type="ARBA" id="ARBA00022692"/>
    </source>
</evidence>
<dbReference type="Pfam" id="PF02743">
    <property type="entry name" value="dCache_1"/>
    <property type="match status" value="1"/>
</dbReference>
<dbReference type="Proteomes" id="UP000002064">
    <property type="component" value="Chromosome"/>
</dbReference>
<feature type="domain" description="Methyl-accepting transducer" evidence="11">
    <location>
        <begin position="373"/>
        <end position="623"/>
    </location>
</feature>
<keyword evidence="14" id="KW-1185">Reference proteome</keyword>
<evidence type="ECO:0000256" key="6">
    <source>
        <dbReference type="ARBA" id="ARBA00023136"/>
    </source>
</evidence>
<evidence type="ECO:0000256" key="10">
    <source>
        <dbReference type="SAM" id="Phobius"/>
    </source>
</evidence>
<evidence type="ECO:0000256" key="7">
    <source>
        <dbReference type="ARBA" id="ARBA00023224"/>
    </source>
</evidence>
<keyword evidence="2" id="KW-1003">Cell membrane</keyword>
<dbReference type="PANTHER" id="PTHR32089:SF114">
    <property type="entry name" value="METHYL-ACCEPTING CHEMOTAXIS PROTEIN MCPB"/>
    <property type="match status" value="1"/>
</dbReference>
<gene>
    <name evidence="13" type="ordered locus">Tmath_0501</name>
</gene>
<dbReference type="CDD" id="cd18773">
    <property type="entry name" value="PDC1_HK_sensor"/>
    <property type="match status" value="1"/>
</dbReference>
<sequence length="660" mass="72406">MKSIRTKLLVFTILVIFIPLVITGYFSTNIAESILKSKINNSNQAALNVLNKHISYFKQNTESTLLMISESDTIMNYDGSSTSDEAVLRELEEVKKSMPDAMYVYFGTPDKKYILYPPDPSLKDYDPTERPWYKDAEKAGESIVWTDPYQDFGTKVPMITIAKAVRNSDGKLLGVLGIDISLEQLSKNLSSIKIGNSGYIYIITKDGTVISHPDAKQLFTSVKKYDFGKKLLNLNNTTIHYVSGNTYKFASVRNLDSFGWKAVVTMEDSELTTDVMKIRNFVITVSIIVLLIGFLVTYFFTNSISSGIKRVVTAMSLAAKGDITVKADVKAKDEVGILANSFNTMIEGIKKLIFDIKSVSESVNHSAENMAVASEQAAQATQDVAKAIEEIAQGASSQAKETEESANATFLLGQLIDKSIKNADEINQEVSNVSMVSNEGLMIIDDLIKKTQLTVEANNNVKESTDYLLEKSTEISKIVETITGIADQTNLLSLNAAIEAARAGEAGRGFAVVADEVRKLAEQSSQAARNIANLISEIQSTINNTYKTVEDSTKSIEEQSNAVNTTKDVFEGILHAVNFIVEKIDNLDKSLKEIESHKNKIVDSIQNIAAVSEEAAASAEEVSATSEEQSAIVEEMASTANELKNYANTLIEAIKQFKVE</sequence>
<keyword evidence="5 10" id="KW-1133">Transmembrane helix</keyword>
<evidence type="ECO:0000256" key="5">
    <source>
        <dbReference type="ARBA" id="ARBA00022989"/>
    </source>
</evidence>
<keyword evidence="7 9" id="KW-0807">Transducer</keyword>
<evidence type="ECO:0000259" key="12">
    <source>
        <dbReference type="PROSITE" id="PS50885"/>
    </source>
</evidence>
<evidence type="ECO:0000256" key="9">
    <source>
        <dbReference type="PROSITE-ProRule" id="PRU00284"/>
    </source>
</evidence>
<dbReference type="RefSeq" id="WP_013149849.1">
    <property type="nucleotide sequence ID" value="NC_014209.1"/>
</dbReference>
<evidence type="ECO:0000256" key="1">
    <source>
        <dbReference type="ARBA" id="ARBA00004651"/>
    </source>
</evidence>
<evidence type="ECO:0000256" key="2">
    <source>
        <dbReference type="ARBA" id="ARBA00022475"/>
    </source>
</evidence>
<dbReference type="CDD" id="cd12912">
    <property type="entry name" value="PDC2_MCP_like"/>
    <property type="match status" value="1"/>
</dbReference>
<dbReference type="Pfam" id="PF00015">
    <property type="entry name" value="MCPsignal"/>
    <property type="match status" value="1"/>
</dbReference>
<feature type="transmembrane region" description="Helical" evidence="10">
    <location>
        <begin position="281"/>
        <end position="300"/>
    </location>
</feature>
<dbReference type="InterPro" id="IPR003660">
    <property type="entry name" value="HAMP_dom"/>
</dbReference>
<comment type="similarity">
    <text evidence="8">Belongs to the methyl-accepting chemotaxis (MCP) protein family.</text>
</comment>
<accession>A0ABN3Z2V8</accession>
<comment type="subcellular location">
    <subcellularLocation>
        <location evidence="1">Cell membrane</location>
        <topology evidence="1">Multi-pass membrane protein</topology>
    </subcellularLocation>
</comment>
<reference evidence="13 14" key="1">
    <citation type="submission" date="2010-05" db="EMBL/GenBank/DDBJ databases">
        <title>Complete sequence of Thermoanaerobacter mathranii subsp. mathranii mathranii str. A3.</title>
        <authorList>
            <consortium name="US DOE Joint Genome Institute"/>
            <person name="Lucas S."/>
            <person name="Copeland A."/>
            <person name="Lapidus A."/>
            <person name="Cheng J.-F."/>
            <person name="Bruce D."/>
            <person name="Goodwin L."/>
            <person name="Pitluck S."/>
            <person name="Held B."/>
            <person name="Detter J.C."/>
            <person name="Han C."/>
            <person name="Tapia R."/>
            <person name="Land M."/>
            <person name="Hauser L."/>
            <person name="Kyrpides N."/>
            <person name="Mikhailova N."/>
            <person name="Zhou J."/>
            <person name="Hemme C."/>
            <person name="Woyke T."/>
        </authorList>
    </citation>
    <scope>NUCLEOTIDE SEQUENCE [LARGE SCALE GENOMIC DNA]</scope>
    <source>
        <strain evidence="13 14">A3</strain>
    </source>
</reference>
<dbReference type="InterPro" id="IPR029151">
    <property type="entry name" value="Sensor-like_sf"/>
</dbReference>
<name>A0ABN3Z2V8_THEM3</name>
<dbReference type="Gene3D" id="3.30.450.20">
    <property type="entry name" value="PAS domain"/>
    <property type="match status" value="2"/>
</dbReference>
<dbReference type="SMART" id="SM00304">
    <property type="entry name" value="HAMP"/>
    <property type="match status" value="1"/>
</dbReference>
<protein>
    <submittedName>
        <fullName evidence="13">Methyl-accepting chemotaxis sensory transducer with Cache sensor</fullName>
    </submittedName>
</protein>
<proteinExistence type="inferred from homology"/>
<evidence type="ECO:0000256" key="3">
    <source>
        <dbReference type="ARBA" id="ARBA00022500"/>
    </source>
</evidence>
<dbReference type="Pfam" id="PF00672">
    <property type="entry name" value="HAMP"/>
    <property type="match status" value="1"/>
</dbReference>
<dbReference type="CDD" id="cd06225">
    <property type="entry name" value="HAMP"/>
    <property type="match status" value="1"/>
</dbReference>
<keyword evidence="3" id="KW-0145">Chemotaxis</keyword>
<dbReference type="SMART" id="SM00283">
    <property type="entry name" value="MA"/>
    <property type="match status" value="1"/>
</dbReference>
<dbReference type="Gene3D" id="1.10.8.500">
    <property type="entry name" value="HAMP domain in histidine kinase"/>
    <property type="match status" value="1"/>
</dbReference>
<dbReference type="SUPFAM" id="SSF58104">
    <property type="entry name" value="Methyl-accepting chemotaxis protein (MCP) signaling domain"/>
    <property type="match status" value="1"/>
</dbReference>
<dbReference type="EMBL" id="CP002032">
    <property type="protein sequence ID" value="ADH60260.1"/>
    <property type="molecule type" value="Genomic_DNA"/>
</dbReference>